<name>A0A2N5SG21_9BASI</name>
<protein>
    <submittedName>
        <fullName evidence="2">Uncharacterized protein</fullName>
    </submittedName>
</protein>
<comment type="caution">
    <text evidence="2">The sequence shown here is derived from an EMBL/GenBank/DDBJ whole genome shotgun (WGS) entry which is preliminary data.</text>
</comment>
<sequence length="134" mass="15652">MTTHLWYKGQKILLFFCLEVVHHLGALERSSELRQVSDTIVRGEPSTPLIPRTEGILCDQDMIIQKYKTTFPQLSEQRPFEKTESPSIEGKDSLEHDFTLITEELKDLRIRAPEELKNKRKIDAEEIERKQTKS</sequence>
<dbReference type="EMBL" id="PGCJ01000990">
    <property type="protein sequence ID" value="PLW12198.1"/>
    <property type="molecule type" value="Genomic_DNA"/>
</dbReference>
<keyword evidence="1" id="KW-0732">Signal</keyword>
<evidence type="ECO:0000313" key="3">
    <source>
        <dbReference type="Proteomes" id="UP000235388"/>
    </source>
</evidence>
<feature type="signal peptide" evidence="1">
    <location>
        <begin position="1"/>
        <end position="26"/>
    </location>
</feature>
<proteinExistence type="predicted"/>
<dbReference type="Proteomes" id="UP000235388">
    <property type="component" value="Unassembled WGS sequence"/>
</dbReference>
<organism evidence="2 3">
    <name type="scientific">Puccinia coronata f. sp. avenae</name>
    <dbReference type="NCBI Taxonomy" id="200324"/>
    <lineage>
        <taxon>Eukaryota</taxon>
        <taxon>Fungi</taxon>
        <taxon>Dikarya</taxon>
        <taxon>Basidiomycota</taxon>
        <taxon>Pucciniomycotina</taxon>
        <taxon>Pucciniomycetes</taxon>
        <taxon>Pucciniales</taxon>
        <taxon>Pucciniaceae</taxon>
        <taxon>Puccinia</taxon>
    </lineage>
</organism>
<feature type="chain" id="PRO_5014600606" evidence="1">
    <location>
        <begin position="27"/>
        <end position="134"/>
    </location>
</feature>
<accession>A0A2N5SG21</accession>
<gene>
    <name evidence="2" type="ORF">PCANC_17017</name>
</gene>
<evidence type="ECO:0000256" key="1">
    <source>
        <dbReference type="SAM" id="SignalP"/>
    </source>
</evidence>
<dbReference type="AlphaFoldDB" id="A0A2N5SG21"/>
<keyword evidence="3" id="KW-1185">Reference proteome</keyword>
<evidence type="ECO:0000313" key="2">
    <source>
        <dbReference type="EMBL" id="PLW12198.1"/>
    </source>
</evidence>
<reference evidence="2 3" key="1">
    <citation type="submission" date="2017-11" db="EMBL/GenBank/DDBJ databases">
        <title>De novo assembly and phasing of dikaryotic genomes from two isolates of Puccinia coronata f. sp. avenae, the causal agent of oat crown rust.</title>
        <authorList>
            <person name="Miller M.E."/>
            <person name="Zhang Y."/>
            <person name="Omidvar V."/>
            <person name="Sperschneider J."/>
            <person name="Schwessinger B."/>
            <person name="Raley C."/>
            <person name="Palmer J.M."/>
            <person name="Garnica D."/>
            <person name="Upadhyaya N."/>
            <person name="Rathjen J."/>
            <person name="Taylor J.M."/>
            <person name="Park R.F."/>
            <person name="Dodds P.N."/>
            <person name="Hirsch C.D."/>
            <person name="Kianian S.F."/>
            <person name="Figueroa M."/>
        </authorList>
    </citation>
    <scope>NUCLEOTIDE SEQUENCE [LARGE SCALE GENOMIC DNA]</scope>
    <source>
        <strain evidence="2">12NC29</strain>
    </source>
</reference>